<evidence type="ECO:0000256" key="1">
    <source>
        <dbReference type="SAM" id="SignalP"/>
    </source>
</evidence>
<gene>
    <name evidence="2" type="ORF">AFR_41130</name>
</gene>
<name>U5WEK8_9ACTN</name>
<dbReference type="GO" id="GO:0005975">
    <property type="term" value="P:carbohydrate metabolic process"/>
    <property type="evidence" value="ECO:0007669"/>
    <property type="project" value="UniProtKB-ARBA"/>
</dbReference>
<reference evidence="2 3" key="1">
    <citation type="journal article" date="2014" name="J. Biotechnol.">
        <title>Complete genome sequence of the actinobacterium Actinoplanes friuliensis HAG 010964, producer of the lipopeptide antibiotic friulimycin.</title>
        <authorList>
            <person name="Ruckert C."/>
            <person name="Szczepanowski R."/>
            <person name="Albersmeier A."/>
            <person name="Goesmann A."/>
            <person name="Fischer N."/>
            <person name="Steinkamper A."/>
            <person name="Puhler A."/>
            <person name="Biener R."/>
            <person name="Schwartz D."/>
            <person name="Kalinowski J."/>
        </authorList>
    </citation>
    <scope>NUCLEOTIDE SEQUENCE [LARGE SCALE GENOMIC DNA]</scope>
    <source>
        <strain evidence="2 3">DSM 7358</strain>
    </source>
</reference>
<sequence>MRALFAPAFGASILVAAGLIALPAQPAAAASRFLPLTLSAHTDSDSPKAAFPLSSTDQAPIGAWLDADGDKHVSRAYYTFDLSPLAGRQITEATISLEEKTVADCTRSRAIEVWRVAATSTAPTWKRAPKQLTRAGVLASSPAQCPSHYLFTDVAAVLRAAQAEKAASVTLMLRVPDDQEGKVAAGRRVVNVGIQTVDNRPPATPGQLGVSGLVCTPDGIFVGTRTPKLWAQIEDPDFPSDSVTATVAYWPVVRPTERTELTQDNLSFAGPVQMTVPGELTEGEIYAFAVQATDRAGAKSVWSAECRFTVDTRVPRAPKVSSDDYPGPAAGGPGIPGTFTITSDPRDNDVVGFRWLGSNGPGNEVPLEPDGTATVEFTPTFYGTQRLEVQAIDRTRNRSAVTTYEFQVRLTEPIVTDHNPEGQLFEPRSLTFAPRMPDVAEYTYWLNDGDKTTVPAGTDGTATVTVTPDQVGTTEVHVISRTTSGQLSTRTDYRIHVPTAPTVTSPDFPEDGSDDLPLVGEQVTFTFHPGMAGVTEYVWKVNGRAEQVVQADADGTATVTWTERDDSNITVQVTSRTADGLESEATSSDFILRWHAPTVQSADYREWGTSGGPGIAGTFSFSPAYEGVTAYTWRLDDGQEHTIPAAADGTATLTWTPTAEQTGWHTLTVREHVGDIISNPMTYEFGVATPES</sequence>
<dbReference type="Proteomes" id="UP000017746">
    <property type="component" value="Chromosome"/>
</dbReference>
<dbReference type="EMBL" id="CP006272">
    <property type="protein sequence ID" value="AGZ46480.1"/>
    <property type="molecule type" value="Genomic_DNA"/>
</dbReference>
<feature type="chain" id="PRO_5004665815" evidence="1">
    <location>
        <begin position="30"/>
        <end position="692"/>
    </location>
</feature>
<dbReference type="KEGG" id="afs:AFR_41130"/>
<keyword evidence="3" id="KW-1185">Reference proteome</keyword>
<accession>U5WEK8</accession>
<keyword evidence="1" id="KW-0732">Signal</keyword>
<organism evidence="2 3">
    <name type="scientific">Actinoplanes friuliensis DSM 7358</name>
    <dbReference type="NCBI Taxonomy" id="1246995"/>
    <lineage>
        <taxon>Bacteria</taxon>
        <taxon>Bacillati</taxon>
        <taxon>Actinomycetota</taxon>
        <taxon>Actinomycetes</taxon>
        <taxon>Micromonosporales</taxon>
        <taxon>Micromonosporaceae</taxon>
        <taxon>Actinoplanes</taxon>
    </lineage>
</organism>
<dbReference type="AlphaFoldDB" id="U5WEK8"/>
<proteinExistence type="predicted"/>
<feature type="signal peptide" evidence="1">
    <location>
        <begin position="1"/>
        <end position="29"/>
    </location>
</feature>
<dbReference type="PATRIC" id="fig|1246995.3.peg.8325"/>
<evidence type="ECO:0000313" key="2">
    <source>
        <dbReference type="EMBL" id="AGZ46480.1"/>
    </source>
</evidence>
<dbReference type="STRING" id="1246995.AFR_41130"/>
<dbReference type="HOGENOM" id="CLU_397750_0_0_11"/>
<dbReference type="Gene3D" id="2.60.40.10">
    <property type="entry name" value="Immunoglobulins"/>
    <property type="match status" value="1"/>
</dbReference>
<protein>
    <submittedName>
        <fullName evidence="2">Uncharacterized protein</fullName>
    </submittedName>
</protein>
<evidence type="ECO:0000313" key="3">
    <source>
        <dbReference type="Proteomes" id="UP000017746"/>
    </source>
</evidence>
<dbReference type="eggNOG" id="COG3209">
    <property type="taxonomic scope" value="Bacteria"/>
</dbReference>
<dbReference type="NCBIfam" id="NF033679">
    <property type="entry name" value="DNRLRE_dom"/>
    <property type="match status" value="1"/>
</dbReference>
<dbReference type="InterPro" id="IPR013783">
    <property type="entry name" value="Ig-like_fold"/>
</dbReference>